<reference evidence="3" key="1">
    <citation type="submission" date="2024-07" db="EMBL/GenBank/DDBJ databases">
        <title>Complete genome sequence of Verrucomicrobiaceae bacterium NT6N.</title>
        <authorList>
            <person name="Huang C."/>
            <person name="Takami H."/>
            <person name="Hamasaki K."/>
        </authorList>
    </citation>
    <scope>NUCLEOTIDE SEQUENCE</scope>
    <source>
        <strain evidence="3">NT6N</strain>
    </source>
</reference>
<feature type="signal peptide" evidence="1">
    <location>
        <begin position="1"/>
        <end position="21"/>
    </location>
</feature>
<protein>
    <recommendedName>
        <fullName evidence="2">Ice-binding protein C-terminal domain-containing protein</fullName>
    </recommendedName>
</protein>
<dbReference type="AlphaFoldDB" id="A0AAT9FKY4"/>
<dbReference type="SUPFAM" id="SSF49899">
    <property type="entry name" value="Concanavalin A-like lectins/glucanases"/>
    <property type="match status" value="1"/>
</dbReference>
<feature type="domain" description="Ice-binding protein C-terminal" evidence="2">
    <location>
        <begin position="255"/>
        <end position="277"/>
    </location>
</feature>
<organism evidence="3">
    <name type="scientific">Oceaniferula spumae</name>
    <dbReference type="NCBI Taxonomy" id="2979115"/>
    <lineage>
        <taxon>Bacteria</taxon>
        <taxon>Pseudomonadati</taxon>
        <taxon>Verrucomicrobiota</taxon>
        <taxon>Verrucomicrobiia</taxon>
        <taxon>Verrucomicrobiales</taxon>
        <taxon>Verrucomicrobiaceae</taxon>
        <taxon>Oceaniferula</taxon>
    </lineage>
</organism>
<accession>A0AAT9FKY4</accession>
<dbReference type="Gene3D" id="2.60.120.200">
    <property type="match status" value="1"/>
</dbReference>
<dbReference type="Pfam" id="PF07589">
    <property type="entry name" value="PEP-CTERM"/>
    <property type="match status" value="1"/>
</dbReference>
<feature type="chain" id="PRO_5044017716" description="Ice-binding protein C-terminal domain-containing protein" evidence="1">
    <location>
        <begin position="22"/>
        <end position="277"/>
    </location>
</feature>
<dbReference type="InterPro" id="IPR013424">
    <property type="entry name" value="Ice-binding_C"/>
</dbReference>
<evidence type="ECO:0000259" key="2">
    <source>
        <dbReference type="Pfam" id="PF07589"/>
    </source>
</evidence>
<dbReference type="NCBIfam" id="TIGR02595">
    <property type="entry name" value="PEP_CTERM"/>
    <property type="match status" value="1"/>
</dbReference>
<name>A0AAT9FKY4_9BACT</name>
<proteinExistence type="predicted"/>
<sequence length="277" mass="28499">MDRRFIITTLALGFSLTSINAALYSASVSGQNPVAHYRLSDLTDEEGGGDLTQNGVLVPNTTGPALTPANGFNGFDSSNQWATFGGAGADTLTTLSTSWGSDAGTVSYWLRLNGTGSGTQTGIFGNATGGATIFGGSFNDAIATFARNDGSLGISIDGNQIGAGTGTISTGEWHHLAFTWERNTGAGDGVILGYLDGTQVLSSTTASFDSFSISTARFGKEIGGGSRQLVGSADEIAIWDRALTQAEVSAQYIAAIPEPSSALLLMGGLGMLAFRRR</sequence>
<dbReference type="EMBL" id="AP026866">
    <property type="protein sequence ID" value="BDS06635.1"/>
    <property type="molecule type" value="Genomic_DNA"/>
</dbReference>
<dbReference type="InterPro" id="IPR013320">
    <property type="entry name" value="ConA-like_dom_sf"/>
</dbReference>
<dbReference type="KEGG" id="osu:NT6N_16750"/>
<dbReference type="Pfam" id="PF13385">
    <property type="entry name" value="Laminin_G_3"/>
    <property type="match status" value="1"/>
</dbReference>
<keyword evidence="1" id="KW-0732">Signal</keyword>
<gene>
    <name evidence="3" type="ORF">NT6N_16750</name>
</gene>
<evidence type="ECO:0000256" key="1">
    <source>
        <dbReference type="SAM" id="SignalP"/>
    </source>
</evidence>
<evidence type="ECO:0000313" key="3">
    <source>
        <dbReference type="EMBL" id="BDS06635.1"/>
    </source>
</evidence>